<dbReference type="KEGG" id="vg:65129181"/>
<name>A0A7M1RXW3_9CAUD</name>
<dbReference type="RefSeq" id="YP_010110859.1">
    <property type="nucleotide sequence ID" value="NC_055875.1"/>
</dbReference>
<dbReference type="Proteomes" id="UP000593744">
    <property type="component" value="Segment"/>
</dbReference>
<dbReference type="GeneID" id="65129181"/>
<dbReference type="EMBL" id="MT774382">
    <property type="protein sequence ID" value="QOR58701.1"/>
    <property type="molecule type" value="Genomic_DNA"/>
</dbReference>
<sequence length="127" mass="14471">MNKLVKSVNKNDLVTEFLISLNGILRLTDRELELMAEFIRLDLNYDKQPNENKNIANRANRKHIINTLGITKDNLSRYIKSFKQKGILVAGPAEDELSVNKALIPEIIGDRVQVTIIIRINDETISN</sequence>
<reference evidence="1 2" key="1">
    <citation type="submission" date="2020-07" db="EMBL/GenBank/DDBJ databases">
        <title>Taxonomic proposal: Crassvirales, a new order of highly abundant and diverse bacterial viruses.</title>
        <authorList>
            <person name="Shkoporov A.N."/>
            <person name="Stockdale S.R."/>
            <person name="Guerin E."/>
            <person name="Ross R.P."/>
            <person name="Hill C."/>
        </authorList>
    </citation>
    <scope>NUCLEOTIDE SEQUENCE [LARGE SCALE GENOMIC DNA]</scope>
</reference>
<evidence type="ECO:0000313" key="2">
    <source>
        <dbReference type="Proteomes" id="UP000593744"/>
    </source>
</evidence>
<organism evidence="1 2">
    <name type="scientific">uncultured phage cr10_1</name>
    <dbReference type="NCBI Taxonomy" id="2772066"/>
    <lineage>
        <taxon>Viruses</taxon>
        <taxon>Duplodnaviria</taxon>
        <taxon>Heunggongvirae</taxon>
        <taxon>Uroviricota</taxon>
        <taxon>Caudoviricetes</taxon>
        <taxon>Crassvirales</taxon>
        <taxon>Suoliviridae</taxon>
        <taxon>Boorivirinae</taxon>
        <taxon>Canhaevirus</taxon>
        <taxon>Canhaevirus hiberniae</taxon>
    </lineage>
</organism>
<keyword evidence="2" id="KW-1185">Reference proteome</keyword>
<accession>A0A7M1RXW3</accession>
<proteinExistence type="predicted"/>
<protein>
    <submittedName>
        <fullName evidence="1">Transcriptional regulator</fullName>
    </submittedName>
</protein>
<evidence type="ECO:0000313" key="1">
    <source>
        <dbReference type="EMBL" id="QOR58701.1"/>
    </source>
</evidence>